<dbReference type="Proteomes" id="UP000614490">
    <property type="component" value="Unassembled WGS sequence"/>
</dbReference>
<dbReference type="InterPro" id="IPR036638">
    <property type="entry name" value="HLH_DNA-bd_sf"/>
</dbReference>
<dbReference type="AlphaFoldDB" id="A0A931HTL1"/>
<dbReference type="Pfam" id="PF09388">
    <property type="entry name" value="SpoOE-like"/>
    <property type="match status" value="1"/>
</dbReference>
<sequence>MYRLYSENPSNPRVIEVSQSLDDLLNELDRKLVTKDVIKQKAHK</sequence>
<comment type="caution">
    <text evidence="1">The sequence shown here is derived from an EMBL/GenBank/DDBJ whole genome shotgun (WGS) entry which is preliminary data.</text>
</comment>
<evidence type="ECO:0000313" key="2">
    <source>
        <dbReference type="Proteomes" id="UP000614490"/>
    </source>
</evidence>
<accession>A0A931HTL1</accession>
<organism evidence="1 2">
    <name type="scientific">Halobacillus yeomjeoni</name>
    <dbReference type="NCBI Taxonomy" id="311194"/>
    <lineage>
        <taxon>Bacteria</taxon>
        <taxon>Bacillati</taxon>
        <taxon>Bacillota</taxon>
        <taxon>Bacilli</taxon>
        <taxon>Bacillales</taxon>
        <taxon>Bacillaceae</taxon>
        <taxon>Halobacillus</taxon>
    </lineage>
</organism>
<dbReference type="GO" id="GO:0046983">
    <property type="term" value="F:protein dimerization activity"/>
    <property type="evidence" value="ECO:0007669"/>
    <property type="project" value="InterPro"/>
</dbReference>
<gene>
    <name evidence="1" type="ORF">H0267_03170</name>
</gene>
<reference evidence="1 2" key="1">
    <citation type="journal article" date="2005" name="Int. J. Syst. Evol. Microbiol.">
        <title>Halobacillus yeomjeoni sp. nov., isolated from a marine solar saltern in Korea.</title>
        <authorList>
            <person name="Yoon J.H."/>
            <person name="Kang S.J."/>
            <person name="Lee C.H."/>
            <person name="Oh H.W."/>
            <person name="Oh T.K."/>
        </authorList>
    </citation>
    <scope>NUCLEOTIDE SEQUENCE [LARGE SCALE GENOMIC DNA]</scope>
    <source>
        <strain evidence="1 2">KCTC 3957</strain>
    </source>
</reference>
<dbReference type="SUPFAM" id="SSF140500">
    <property type="entry name" value="BAS1536-like"/>
    <property type="match status" value="1"/>
</dbReference>
<dbReference type="Gene3D" id="4.10.280.10">
    <property type="entry name" value="Helix-loop-helix DNA-binding domain"/>
    <property type="match status" value="1"/>
</dbReference>
<evidence type="ECO:0000313" key="1">
    <source>
        <dbReference type="EMBL" id="MBH0229206.1"/>
    </source>
</evidence>
<dbReference type="InterPro" id="IPR018540">
    <property type="entry name" value="Spo0E-like"/>
</dbReference>
<dbReference type="EMBL" id="JADZSC010000001">
    <property type="protein sequence ID" value="MBH0229206.1"/>
    <property type="molecule type" value="Genomic_DNA"/>
</dbReference>
<dbReference type="InterPro" id="IPR037208">
    <property type="entry name" value="Spo0E-like_sf"/>
</dbReference>
<name>A0A931HTL1_9BACI</name>
<keyword evidence="2" id="KW-1185">Reference proteome</keyword>
<dbReference type="GO" id="GO:0043937">
    <property type="term" value="P:regulation of sporulation"/>
    <property type="evidence" value="ECO:0007669"/>
    <property type="project" value="InterPro"/>
</dbReference>
<protein>
    <submittedName>
        <fullName evidence="1">Spo0E family sporulation regulatory protein-aspartic acid phosphatase</fullName>
    </submittedName>
</protein>
<proteinExistence type="predicted"/>